<name>A0A392TU31_9FABA</name>
<dbReference type="AlphaFoldDB" id="A0A392TU31"/>
<organism evidence="1 2">
    <name type="scientific">Trifolium medium</name>
    <dbReference type="NCBI Taxonomy" id="97028"/>
    <lineage>
        <taxon>Eukaryota</taxon>
        <taxon>Viridiplantae</taxon>
        <taxon>Streptophyta</taxon>
        <taxon>Embryophyta</taxon>
        <taxon>Tracheophyta</taxon>
        <taxon>Spermatophyta</taxon>
        <taxon>Magnoliopsida</taxon>
        <taxon>eudicotyledons</taxon>
        <taxon>Gunneridae</taxon>
        <taxon>Pentapetalae</taxon>
        <taxon>rosids</taxon>
        <taxon>fabids</taxon>
        <taxon>Fabales</taxon>
        <taxon>Fabaceae</taxon>
        <taxon>Papilionoideae</taxon>
        <taxon>50 kb inversion clade</taxon>
        <taxon>NPAAA clade</taxon>
        <taxon>Hologalegina</taxon>
        <taxon>IRL clade</taxon>
        <taxon>Trifolieae</taxon>
        <taxon>Trifolium</taxon>
    </lineage>
</organism>
<dbReference type="EMBL" id="LXQA010655458">
    <property type="protein sequence ID" value="MCI64418.1"/>
    <property type="molecule type" value="Genomic_DNA"/>
</dbReference>
<protein>
    <submittedName>
        <fullName evidence="1">Kinase-like protein</fullName>
    </submittedName>
</protein>
<evidence type="ECO:0000313" key="2">
    <source>
        <dbReference type="Proteomes" id="UP000265520"/>
    </source>
</evidence>
<sequence length="75" mass="8817">MYGANCMNSTLYSQYENSFYVDGYNESLSDLGLGDKCRIEFMYLTSWPLEHDGRRGNNNISCMDIRHMMFYGFEL</sequence>
<feature type="non-terminal residue" evidence="1">
    <location>
        <position position="75"/>
    </location>
</feature>
<dbReference type="Proteomes" id="UP000265520">
    <property type="component" value="Unassembled WGS sequence"/>
</dbReference>
<reference evidence="1 2" key="1">
    <citation type="journal article" date="2018" name="Front. Plant Sci.">
        <title>Red Clover (Trifolium pratense) and Zigzag Clover (T. medium) - A Picture of Genomic Similarities and Differences.</title>
        <authorList>
            <person name="Dluhosova J."/>
            <person name="Istvanek J."/>
            <person name="Nedelnik J."/>
            <person name="Repkova J."/>
        </authorList>
    </citation>
    <scope>NUCLEOTIDE SEQUENCE [LARGE SCALE GENOMIC DNA]</scope>
    <source>
        <strain evidence="2">cv. 10/8</strain>
        <tissue evidence="1">Leaf</tissue>
    </source>
</reference>
<proteinExistence type="predicted"/>
<keyword evidence="1" id="KW-0418">Kinase</keyword>
<evidence type="ECO:0000313" key="1">
    <source>
        <dbReference type="EMBL" id="MCI64418.1"/>
    </source>
</evidence>
<keyword evidence="1" id="KW-0808">Transferase</keyword>
<accession>A0A392TU31</accession>
<keyword evidence="2" id="KW-1185">Reference proteome</keyword>
<comment type="caution">
    <text evidence="1">The sequence shown here is derived from an EMBL/GenBank/DDBJ whole genome shotgun (WGS) entry which is preliminary data.</text>
</comment>
<dbReference type="GO" id="GO:0016301">
    <property type="term" value="F:kinase activity"/>
    <property type="evidence" value="ECO:0007669"/>
    <property type="project" value="UniProtKB-KW"/>
</dbReference>